<evidence type="ECO:0000313" key="19">
    <source>
        <dbReference type="Proteomes" id="UP000225108"/>
    </source>
</evidence>
<dbReference type="PANTHER" id="PTHR11070:SF59">
    <property type="entry name" value="DNA 3'-5' HELICASE"/>
    <property type="match status" value="1"/>
</dbReference>
<evidence type="ECO:0000313" key="18">
    <source>
        <dbReference type="EMBL" id="PHV66339.1"/>
    </source>
</evidence>
<evidence type="ECO:0000259" key="17">
    <source>
        <dbReference type="PROSITE" id="PS51217"/>
    </source>
</evidence>
<keyword evidence="4" id="KW-0227">DNA damage</keyword>
<dbReference type="SUPFAM" id="SSF52540">
    <property type="entry name" value="P-loop containing nucleoside triphosphate hydrolases"/>
    <property type="match status" value="1"/>
</dbReference>
<dbReference type="InterPro" id="IPR014017">
    <property type="entry name" value="DNA_helicase_UvrD-like_C"/>
</dbReference>
<dbReference type="InterPro" id="IPR013986">
    <property type="entry name" value="DExx_box_DNA_helicase_dom_sf"/>
</dbReference>
<evidence type="ECO:0000256" key="12">
    <source>
        <dbReference type="ARBA" id="ARBA00034617"/>
    </source>
</evidence>
<dbReference type="PANTHER" id="PTHR11070">
    <property type="entry name" value="UVRD / RECB / PCRA DNA HELICASE FAMILY MEMBER"/>
    <property type="match status" value="1"/>
</dbReference>
<dbReference type="EC" id="5.6.2.4" evidence="13"/>
<evidence type="ECO:0000256" key="1">
    <source>
        <dbReference type="ARBA" id="ARBA00009922"/>
    </source>
</evidence>
<dbReference type="RefSeq" id="WP_099384595.1">
    <property type="nucleotide sequence ID" value="NZ_PEBD01000010.1"/>
</dbReference>
<gene>
    <name evidence="18" type="ORF">CSW57_18410</name>
</gene>
<dbReference type="GO" id="GO:0005829">
    <property type="term" value="C:cytosol"/>
    <property type="evidence" value="ECO:0007669"/>
    <property type="project" value="TreeGrafter"/>
</dbReference>
<accession>A0A2G3PKI6</accession>
<organism evidence="18 19">
    <name type="scientific">Williamsia marianensis</name>
    <dbReference type="NCBI Taxonomy" id="85044"/>
    <lineage>
        <taxon>Bacteria</taxon>
        <taxon>Bacillati</taxon>
        <taxon>Actinomycetota</taxon>
        <taxon>Actinomycetes</taxon>
        <taxon>Mycobacteriales</taxon>
        <taxon>Nocardiaceae</taxon>
        <taxon>Williamsia</taxon>
    </lineage>
</organism>
<comment type="catalytic activity">
    <reaction evidence="12">
        <text>Couples ATP hydrolysis with the unwinding of duplex DNA by translocating in the 3'-5' direction.</text>
        <dbReference type="EC" id="5.6.2.4"/>
    </reaction>
</comment>
<name>A0A2G3PKI6_WILMA</name>
<dbReference type="GO" id="GO:0004527">
    <property type="term" value="F:exonuclease activity"/>
    <property type="evidence" value="ECO:0007669"/>
    <property type="project" value="UniProtKB-KW"/>
</dbReference>
<dbReference type="InterPro" id="IPR000212">
    <property type="entry name" value="DNA_helicase_UvrD/REP"/>
</dbReference>
<comment type="catalytic activity">
    <reaction evidence="14">
        <text>ATP + H2O = ADP + phosphate + H(+)</text>
        <dbReference type="Rhea" id="RHEA:13065"/>
        <dbReference type="ChEBI" id="CHEBI:15377"/>
        <dbReference type="ChEBI" id="CHEBI:15378"/>
        <dbReference type="ChEBI" id="CHEBI:30616"/>
        <dbReference type="ChEBI" id="CHEBI:43474"/>
        <dbReference type="ChEBI" id="CHEBI:456216"/>
        <dbReference type="EC" id="5.6.2.4"/>
    </reaction>
</comment>
<dbReference type="Gene3D" id="1.10.10.160">
    <property type="match status" value="1"/>
</dbReference>
<keyword evidence="8 15" id="KW-0067">ATP-binding</keyword>
<dbReference type="Proteomes" id="UP000225108">
    <property type="component" value="Unassembled WGS sequence"/>
</dbReference>
<sequence>MSVTRDTIVEEPEEGDRVPAMTTRLVSAPIPPAQPRTWPERVQSLIDRPGGAASPGFHPLRVHGGPGTGKTSLIVDIAVARLADPGIDPESLLVLAAGRRAATELREQITARLLAQRAGGAGRAPRATREPIVRTVHSYAFAVLRLQAAAHDNPPPRLITGAEQDAVLRELLAGDIEDGAGYWPPRLRPALGTSGFAQALRDMMMRAAERGVGPEDLMALGRKHKRPEWEAVGKAYRQYEQSGLLRGAVGLEAPQATAPAVDAAELVGSALTAFATDPDLLRRERARVRYLLVDDAQHLDPQAATLVELIGAGTHQTVVAGDGDQAIYGFRGASSRFLDELDDPERDILLDNNFRSSKPISDLGAAIAARLPGPRRRRAEAADRGGPVPVVKIYGSAAKEATAIADMMRRAHLYDDVPWSEMAVIVRSVPRAMAPLRRALRSAGVPVMTPASEIPLARQRSVAAMLLALRAVSEPLEPEEALELLAGPIGGADPAALRRLRRGLRRIETESGGDRDSASVIAELVTGRRVRVEHDPIDVDHYLDGLTDAEKQPLARVLTVIGAARVAYENRRGIEEILWEAWQATGLGPRWSNQVMRRDHGPGGAQADRDLDAMVALFDAAASFTDSLPAATLGGFLDYLGALQIPTESRMAQASSDAVTVLSAHAATGREWDVVAVAGVQDGLWPSLRSRGSILGTGQLVDLLDGVDADALDTISRTAMALAEERRLLLVACTRARDRLMVSAVDDGSGDAAPSRFVGELAAIVEKGAVDDDEIELELPVEPGLRRVLSLSSLVAELRAEVCAATDTPTERARAAADMLAELADAGVPGAHPDQWYGLAAPSSEIPLWSESSGPLTLSPSSVEALGTCSLRWMLERYGGRDGDSRPAVAGTLVHTLVQAVAGEIPPDDVTAALRRVWDQVDVGAPWFSRRELERTEEMLTNFQRWLKVSRETLTEVGVEVDVDARIEPATVQDADGETVDMPEVRLRGRIDRLEQDSAGRPVVVDVKTGKTTLSVQAAQEHAQLATYQLALRLGGVQAVGPVEPGGGSLVYVNNSNNKTGAAQRDQPPLSEEQVEQWLAVVRAAAHRSIGPQFVATVNDGCGHCPLTASCPAQLDGRTVTDG</sequence>
<evidence type="ECO:0000256" key="5">
    <source>
        <dbReference type="ARBA" id="ARBA00022801"/>
    </source>
</evidence>
<keyword evidence="7" id="KW-0269">Exonuclease</keyword>
<evidence type="ECO:0000256" key="10">
    <source>
        <dbReference type="ARBA" id="ARBA00023204"/>
    </source>
</evidence>
<keyword evidence="10" id="KW-0234">DNA repair</keyword>
<evidence type="ECO:0000256" key="11">
    <source>
        <dbReference type="ARBA" id="ARBA00023235"/>
    </source>
</evidence>
<dbReference type="Gene3D" id="3.40.50.300">
    <property type="entry name" value="P-loop containing nucleotide triphosphate hydrolases"/>
    <property type="match status" value="3"/>
</dbReference>
<evidence type="ECO:0000256" key="3">
    <source>
        <dbReference type="ARBA" id="ARBA00022741"/>
    </source>
</evidence>
<feature type="binding site" evidence="15">
    <location>
        <begin position="64"/>
        <end position="71"/>
    </location>
    <ligand>
        <name>ATP</name>
        <dbReference type="ChEBI" id="CHEBI:30616"/>
    </ligand>
</feature>
<evidence type="ECO:0000256" key="4">
    <source>
        <dbReference type="ARBA" id="ARBA00022763"/>
    </source>
</evidence>
<protein>
    <recommendedName>
        <fullName evidence="13">DNA 3'-5' helicase</fullName>
        <ecNumber evidence="13">5.6.2.4</ecNumber>
    </recommendedName>
</protein>
<evidence type="ECO:0000256" key="8">
    <source>
        <dbReference type="ARBA" id="ARBA00022840"/>
    </source>
</evidence>
<comment type="similarity">
    <text evidence="1">Belongs to the helicase family. UvrD subfamily.</text>
</comment>
<evidence type="ECO:0000256" key="13">
    <source>
        <dbReference type="ARBA" id="ARBA00034808"/>
    </source>
</evidence>
<keyword evidence="3 15" id="KW-0547">Nucleotide-binding</keyword>
<evidence type="ECO:0000256" key="7">
    <source>
        <dbReference type="ARBA" id="ARBA00022839"/>
    </source>
</evidence>
<dbReference type="InterPro" id="IPR038726">
    <property type="entry name" value="PDDEXK_AddAB-type"/>
</dbReference>
<dbReference type="Pfam" id="PF12705">
    <property type="entry name" value="PDDEXK_1"/>
    <property type="match status" value="1"/>
</dbReference>
<evidence type="ECO:0000256" key="15">
    <source>
        <dbReference type="PROSITE-ProRule" id="PRU00560"/>
    </source>
</evidence>
<feature type="domain" description="UvrD-like helicase C-terminal" evidence="17">
    <location>
        <begin position="358"/>
        <end position="669"/>
    </location>
</feature>
<dbReference type="GO" id="GO:0043138">
    <property type="term" value="F:3'-5' DNA helicase activity"/>
    <property type="evidence" value="ECO:0007669"/>
    <property type="project" value="UniProtKB-EC"/>
</dbReference>
<dbReference type="GO" id="GO:0000725">
    <property type="term" value="P:recombinational repair"/>
    <property type="evidence" value="ECO:0007669"/>
    <property type="project" value="TreeGrafter"/>
</dbReference>
<evidence type="ECO:0000256" key="9">
    <source>
        <dbReference type="ARBA" id="ARBA00023125"/>
    </source>
</evidence>
<dbReference type="Pfam" id="PF00580">
    <property type="entry name" value="UvrD-helicase"/>
    <property type="match status" value="1"/>
</dbReference>
<dbReference type="GO" id="GO:0003677">
    <property type="term" value="F:DNA binding"/>
    <property type="evidence" value="ECO:0007669"/>
    <property type="project" value="UniProtKB-KW"/>
</dbReference>
<dbReference type="GO" id="GO:0033202">
    <property type="term" value="C:DNA helicase complex"/>
    <property type="evidence" value="ECO:0007669"/>
    <property type="project" value="TreeGrafter"/>
</dbReference>
<dbReference type="InterPro" id="IPR011604">
    <property type="entry name" value="PDDEXK-like_dom_sf"/>
</dbReference>
<dbReference type="GO" id="GO:0005524">
    <property type="term" value="F:ATP binding"/>
    <property type="evidence" value="ECO:0007669"/>
    <property type="project" value="UniProtKB-UniRule"/>
</dbReference>
<keyword evidence="5 15" id="KW-0378">Hydrolase</keyword>
<proteinExistence type="inferred from homology"/>
<evidence type="ECO:0000256" key="2">
    <source>
        <dbReference type="ARBA" id="ARBA00022722"/>
    </source>
</evidence>
<keyword evidence="6 15" id="KW-0347">Helicase</keyword>
<keyword evidence="2" id="KW-0540">Nuclease</keyword>
<comment type="caution">
    <text evidence="18">The sequence shown here is derived from an EMBL/GenBank/DDBJ whole genome shotgun (WGS) entry which is preliminary data.</text>
</comment>
<keyword evidence="9" id="KW-0238">DNA-binding</keyword>
<dbReference type="Gene3D" id="3.90.320.10">
    <property type="match status" value="1"/>
</dbReference>
<dbReference type="PROSITE" id="PS51198">
    <property type="entry name" value="UVRD_HELICASE_ATP_BIND"/>
    <property type="match status" value="1"/>
</dbReference>
<dbReference type="AlphaFoldDB" id="A0A2G3PKI6"/>
<dbReference type="Pfam" id="PF13361">
    <property type="entry name" value="UvrD_C"/>
    <property type="match status" value="1"/>
</dbReference>
<dbReference type="PROSITE" id="PS51217">
    <property type="entry name" value="UVRD_HELICASE_CTER"/>
    <property type="match status" value="1"/>
</dbReference>
<evidence type="ECO:0000256" key="6">
    <source>
        <dbReference type="ARBA" id="ARBA00022806"/>
    </source>
</evidence>
<feature type="domain" description="UvrD-like helicase ATP-binding" evidence="16">
    <location>
        <begin position="43"/>
        <end position="357"/>
    </location>
</feature>
<dbReference type="InterPro" id="IPR027417">
    <property type="entry name" value="P-loop_NTPase"/>
</dbReference>
<keyword evidence="11" id="KW-0413">Isomerase</keyword>
<dbReference type="EMBL" id="PEBD01000010">
    <property type="protein sequence ID" value="PHV66339.1"/>
    <property type="molecule type" value="Genomic_DNA"/>
</dbReference>
<evidence type="ECO:0000259" key="16">
    <source>
        <dbReference type="PROSITE" id="PS51198"/>
    </source>
</evidence>
<evidence type="ECO:0000256" key="14">
    <source>
        <dbReference type="ARBA" id="ARBA00048988"/>
    </source>
</evidence>
<dbReference type="InterPro" id="IPR014016">
    <property type="entry name" value="UvrD-like_ATP-bd"/>
</dbReference>
<reference evidence="18 19" key="1">
    <citation type="submission" date="2017-10" db="EMBL/GenBank/DDBJ databases">
        <title>The draft genome sequence of Williamsia sp. BULT 1.1 isolated from the semi-arid grassland soils from South Africa.</title>
        <authorList>
            <person name="Kabwe M.H."/>
            <person name="Govender N."/>
            <person name="Mutseka Lunga P."/>
            <person name="Vikram S."/>
            <person name="Makhalanyane T.P."/>
        </authorList>
    </citation>
    <scope>NUCLEOTIDE SEQUENCE [LARGE SCALE GENOMIC DNA]</scope>
    <source>
        <strain evidence="18 19">BULT 1.1</strain>
    </source>
</reference>